<dbReference type="InterPro" id="IPR001279">
    <property type="entry name" value="Metallo-B-lactamas"/>
</dbReference>
<dbReference type="InterPro" id="IPR035680">
    <property type="entry name" value="Clx_II_MBL"/>
</dbReference>
<dbReference type="GO" id="GO:0004416">
    <property type="term" value="F:hydroxyacylglutathione hydrolase activity"/>
    <property type="evidence" value="ECO:0007669"/>
    <property type="project" value="UniProtKB-UniRule"/>
</dbReference>
<comment type="function">
    <text evidence="7">Thiolesterase that catalyzes the hydrolysis of S-D-lactoyl-glutathione to form glutathione and D-lactic acid.</text>
</comment>
<feature type="domain" description="Metallo-beta-lactamase" evidence="8">
    <location>
        <begin position="12"/>
        <end position="175"/>
    </location>
</feature>
<keyword evidence="6 7" id="KW-0862">Zinc</keyword>
<dbReference type="CDD" id="cd07723">
    <property type="entry name" value="hydroxyacylglutathione_hydrolase_MBL-fold"/>
    <property type="match status" value="1"/>
</dbReference>
<evidence type="ECO:0000256" key="1">
    <source>
        <dbReference type="ARBA" id="ARBA00001623"/>
    </source>
</evidence>
<organism evidence="9 10">
    <name type="scientific">Motiliproteus coralliicola</name>
    <dbReference type="NCBI Taxonomy" id="2283196"/>
    <lineage>
        <taxon>Bacteria</taxon>
        <taxon>Pseudomonadati</taxon>
        <taxon>Pseudomonadota</taxon>
        <taxon>Gammaproteobacteria</taxon>
        <taxon>Oceanospirillales</taxon>
        <taxon>Oceanospirillaceae</taxon>
        <taxon>Motiliproteus</taxon>
    </lineage>
</organism>
<comment type="pathway">
    <text evidence="2 7">Secondary metabolite metabolism; methylglyoxal degradation; (R)-lactate from methylglyoxal: step 2/2.</text>
</comment>
<evidence type="ECO:0000313" key="9">
    <source>
        <dbReference type="EMBL" id="RDE24199.1"/>
    </source>
</evidence>
<dbReference type="Pfam" id="PF16123">
    <property type="entry name" value="HAGH_C"/>
    <property type="match status" value="1"/>
</dbReference>
<comment type="subunit">
    <text evidence="7">Monomer.</text>
</comment>
<dbReference type="UniPathway" id="UPA00619">
    <property type="reaction ID" value="UER00676"/>
</dbReference>
<evidence type="ECO:0000256" key="2">
    <source>
        <dbReference type="ARBA" id="ARBA00004963"/>
    </source>
</evidence>
<feature type="binding site" evidence="7">
    <location>
        <position position="137"/>
    </location>
    <ligand>
        <name>Zn(2+)</name>
        <dbReference type="ChEBI" id="CHEBI:29105"/>
        <label>1</label>
    </ligand>
</feature>
<evidence type="ECO:0000313" key="10">
    <source>
        <dbReference type="Proteomes" id="UP000253769"/>
    </source>
</evidence>
<evidence type="ECO:0000256" key="3">
    <source>
        <dbReference type="ARBA" id="ARBA00006759"/>
    </source>
</evidence>
<feature type="binding site" evidence="7">
    <location>
        <position position="137"/>
    </location>
    <ligand>
        <name>Zn(2+)</name>
        <dbReference type="ChEBI" id="CHEBI:29105"/>
        <label>2</label>
    </ligand>
</feature>
<evidence type="ECO:0000259" key="8">
    <source>
        <dbReference type="SMART" id="SM00849"/>
    </source>
</evidence>
<dbReference type="GO" id="GO:0046872">
    <property type="term" value="F:metal ion binding"/>
    <property type="evidence" value="ECO:0007669"/>
    <property type="project" value="UniProtKB-KW"/>
</dbReference>
<comment type="cofactor">
    <cofactor evidence="7">
        <name>Zn(2+)</name>
        <dbReference type="ChEBI" id="CHEBI:29105"/>
    </cofactor>
    <text evidence="7">Binds 2 Zn(2+) ions per subunit.</text>
</comment>
<dbReference type="InterPro" id="IPR036866">
    <property type="entry name" value="RibonucZ/Hydroxyglut_hydro"/>
</dbReference>
<keyword evidence="4 7" id="KW-0479">Metal-binding</keyword>
<dbReference type="EC" id="3.1.2.6" evidence="7"/>
<reference evidence="9 10" key="1">
    <citation type="submission" date="2018-07" db="EMBL/GenBank/DDBJ databases">
        <title>Motiliproteus coralliicola sp. nov., a bacterium isolated from Coral.</title>
        <authorList>
            <person name="Wang G."/>
        </authorList>
    </citation>
    <scope>NUCLEOTIDE SEQUENCE [LARGE SCALE GENOMIC DNA]</scope>
    <source>
        <strain evidence="9 10">C34</strain>
    </source>
</reference>
<dbReference type="SUPFAM" id="SSF56281">
    <property type="entry name" value="Metallo-hydrolase/oxidoreductase"/>
    <property type="match status" value="1"/>
</dbReference>
<dbReference type="PANTHER" id="PTHR43705:SF1">
    <property type="entry name" value="HYDROXYACYLGLUTATHIONE HYDROLASE GLOB"/>
    <property type="match status" value="1"/>
</dbReference>
<dbReference type="Pfam" id="PF00753">
    <property type="entry name" value="Lactamase_B"/>
    <property type="match status" value="1"/>
</dbReference>
<dbReference type="PANTHER" id="PTHR43705">
    <property type="entry name" value="HYDROXYACYLGLUTATHIONE HYDROLASE"/>
    <property type="match status" value="1"/>
</dbReference>
<feature type="binding site" evidence="7">
    <location>
        <position position="175"/>
    </location>
    <ligand>
        <name>Zn(2+)</name>
        <dbReference type="ChEBI" id="CHEBI:29105"/>
        <label>2</label>
    </ligand>
</feature>
<feature type="binding site" evidence="7">
    <location>
        <position position="113"/>
    </location>
    <ligand>
        <name>Zn(2+)</name>
        <dbReference type="ChEBI" id="CHEBI:29105"/>
        <label>1</label>
    </ligand>
</feature>
<feature type="binding site" evidence="7">
    <location>
        <position position="60"/>
    </location>
    <ligand>
        <name>Zn(2+)</name>
        <dbReference type="ChEBI" id="CHEBI:29105"/>
        <label>2</label>
    </ligand>
</feature>
<dbReference type="AlphaFoldDB" id="A0A369WT01"/>
<accession>A0A369WT01</accession>
<dbReference type="GO" id="GO:0019243">
    <property type="term" value="P:methylglyoxal catabolic process to D-lactate via S-lactoyl-glutathione"/>
    <property type="evidence" value="ECO:0007669"/>
    <property type="project" value="UniProtKB-UniRule"/>
</dbReference>
<dbReference type="OrthoDB" id="9802248at2"/>
<proteinExistence type="inferred from homology"/>
<keyword evidence="5 7" id="KW-0378">Hydrolase</keyword>
<feature type="binding site" evidence="7">
    <location>
        <position position="61"/>
    </location>
    <ligand>
        <name>Zn(2+)</name>
        <dbReference type="ChEBI" id="CHEBI:29105"/>
        <label>2</label>
    </ligand>
</feature>
<feature type="binding site" evidence="7">
    <location>
        <position position="56"/>
    </location>
    <ligand>
        <name>Zn(2+)</name>
        <dbReference type="ChEBI" id="CHEBI:29105"/>
        <label>1</label>
    </ligand>
</feature>
<dbReference type="InterPro" id="IPR017782">
    <property type="entry name" value="Hydroxyacylglutathione_Hdrlase"/>
</dbReference>
<evidence type="ECO:0000256" key="7">
    <source>
        <dbReference type="HAMAP-Rule" id="MF_01374"/>
    </source>
</evidence>
<comment type="caution">
    <text evidence="9">The sequence shown here is derived from an EMBL/GenBank/DDBJ whole genome shotgun (WGS) entry which is preliminary data.</text>
</comment>
<comment type="similarity">
    <text evidence="3 7">Belongs to the metallo-beta-lactamase superfamily. Glyoxalase II family.</text>
</comment>
<evidence type="ECO:0000256" key="6">
    <source>
        <dbReference type="ARBA" id="ARBA00022833"/>
    </source>
</evidence>
<evidence type="ECO:0000256" key="4">
    <source>
        <dbReference type="ARBA" id="ARBA00022723"/>
    </source>
</evidence>
<evidence type="ECO:0000256" key="5">
    <source>
        <dbReference type="ARBA" id="ARBA00022801"/>
    </source>
</evidence>
<keyword evidence="10" id="KW-1185">Reference proteome</keyword>
<comment type="catalytic activity">
    <reaction evidence="1 7">
        <text>an S-(2-hydroxyacyl)glutathione + H2O = a 2-hydroxy carboxylate + glutathione + H(+)</text>
        <dbReference type="Rhea" id="RHEA:21864"/>
        <dbReference type="ChEBI" id="CHEBI:15377"/>
        <dbReference type="ChEBI" id="CHEBI:15378"/>
        <dbReference type="ChEBI" id="CHEBI:57925"/>
        <dbReference type="ChEBI" id="CHEBI:58896"/>
        <dbReference type="ChEBI" id="CHEBI:71261"/>
        <dbReference type="EC" id="3.1.2.6"/>
    </reaction>
</comment>
<dbReference type="Proteomes" id="UP000253769">
    <property type="component" value="Unassembled WGS sequence"/>
</dbReference>
<dbReference type="PIRSF" id="PIRSF005457">
    <property type="entry name" value="Glx"/>
    <property type="match status" value="1"/>
</dbReference>
<sequence length="263" mass="29471">MFQLHPLPAFQDNYIWMLQSPDAPGLAVAVDPGQSEPVKQWLKQNQLQLAAILITHHHPDHTGGVAELTAAQPDITVYGPAESPFQAITKPLNDGDRIEILGQRLNVKRVPAHTLDHIAYYTPFTGPRDQAQLFCGDTLFVAGCGRLFEGSAEQMHQAMQFFRGLPDSTQICCAHEYTLSNLNFAIAVEPNNPDIQSCIQRCQQLRDQSLPTLPGKLAEEKRINPFMRYDQPSVMAAAQQREPDCSNNEARVLATIRRWKDNF</sequence>
<dbReference type="HAMAP" id="MF_01374">
    <property type="entry name" value="Glyoxalase_2"/>
    <property type="match status" value="1"/>
</dbReference>
<dbReference type="NCBIfam" id="TIGR03413">
    <property type="entry name" value="GSH_gloB"/>
    <property type="match status" value="1"/>
</dbReference>
<dbReference type="InterPro" id="IPR032282">
    <property type="entry name" value="HAGH_C"/>
</dbReference>
<dbReference type="InterPro" id="IPR050110">
    <property type="entry name" value="Glyoxalase_II_hydrolase"/>
</dbReference>
<dbReference type="EMBL" id="QQOH01000001">
    <property type="protein sequence ID" value="RDE24199.1"/>
    <property type="molecule type" value="Genomic_DNA"/>
</dbReference>
<dbReference type="RefSeq" id="WP_114693783.1">
    <property type="nucleotide sequence ID" value="NZ_QQOH01000001.1"/>
</dbReference>
<name>A0A369WT01_9GAMM</name>
<protein>
    <recommendedName>
        <fullName evidence="7">Hydroxyacylglutathione hydrolase</fullName>
        <ecNumber evidence="7">3.1.2.6</ecNumber>
    </recommendedName>
    <alternativeName>
        <fullName evidence="7">Glyoxalase II</fullName>
        <shortName evidence="7">Glx II</shortName>
    </alternativeName>
</protein>
<dbReference type="SMART" id="SM00849">
    <property type="entry name" value="Lactamase_B"/>
    <property type="match status" value="1"/>
</dbReference>
<feature type="binding site" evidence="7">
    <location>
        <position position="58"/>
    </location>
    <ligand>
        <name>Zn(2+)</name>
        <dbReference type="ChEBI" id="CHEBI:29105"/>
        <label>1</label>
    </ligand>
</feature>
<dbReference type="Gene3D" id="3.60.15.10">
    <property type="entry name" value="Ribonuclease Z/Hydroxyacylglutathione hydrolase-like"/>
    <property type="match status" value="1"/>
</dbReference>
<gene>
    <name evidence="7 9" type="primary">gloB</name>
    <name evidence="9" type="ORF">DV711_00960</name>
</gene>